<evidence type="ECO:0000259" key="5">
    <source>
        <dbReference type="SMART" id="SM00849"/>
    </source>
</evidence>
<sequence>MKIKRIPAGIYGANCYILFEEDTRVGCVIDPGGDEDILIKEIDKTNIELKFILLTHGHIDHVGAVEAIKDEYEIPVYIDKRDKEFMKQGGGVFGSLWNSDLEDKDIEDGDVITLGNLNIKCISTPGHTPGGMCFLVNNVVFTGDTLFHGSIGRTDFPGGNYKELIHNIKTKLMVLQDDIIVLPGHESESNIKFEREHNPFL</sequence>
<dbReference type="GO" id="GO:0016787">
    <property type="term" value="F:hydrolase activity"/>
    <property type="evidence" value="ECO:0007669"/>
    <property type="project" value="UniProtKB-KW"/>
</dbReference>
<dbReference type="Proteomes" id="UP000422764">
    <property type="component" value="Chromosome"/>
</dbReference>
<dbReference type="EMBL" id="CP046522">
    <property type="protein sequence ID" value="QGU95032.1"/>
    <property type="molecule type" value="Genomic_DNA"/>
</dbReference>
<evidence type="ECO:0000313" key="7">
    <source>
        <dbReference type="Proteomes" id="UP000422764"/>
    </source>
</evidence>
<feature type="domain" description="Metallo-beta-lactamase" evidence="5">
    <location>
        <begin position="12"/>
        <end position="185"/>
    </location>
</feature>
<organism evidence="6 7">
    <name type="scientific">Clostridium bovifaecis</name>
    <dbReference type="NCBI Taxonomy" id="2184719"/>
    <lineage>
        <taxon>Bacteria</taxon>
        <taxon>Bacillati</taxon>
        <taxon>Bacillota</taxon>
        <taxon>Clostridia</taxon>
        <taxon>Eubacteriales</taxon>
        <taxon>Clostridiaceae</taxon>
        <taxon>Clostridium</taxon>
    </lineage>
</organism>
<keyword evidence="3 6" id="KW-0378">Hydrolase</keyword>
<evidence type="ECO:0000256" key="4">
    <source>
        <dbReference type="ARBA" id="ARBA00022833"/>
    </source>
</evidence>
<evidence type="ECO:0000256" key="1">
    <source>
        <dbReference type="ARBA" id="ARBA00001947"/>
    </source>
</evidence>
<reference evidence="6 7" key="1">
    <citation type="submission" date="2019-12" db="EMBL/GenBank/DDBJ databases">
        <title>Genome sequenceing of Clostridium bovifaecis.</title>
        <authorList>
            <person name="Yao Y."/>
        </authorList>
    </citation>
    <scope>NUCLEOTIDE SEQUENCE [LARGE SCALE GENOMIC DNA]</scope>
    <source>
        <strain evidence="6 7">BXX</strain>
    </source>
</reference>
<comment type="cofactor">
    <cofactor evidence="1">
        <name>Zn(2+)</name>
        <dbReference type="ChEBI" id="CHEBI:29105"/>
    </cofactor>
</comment>
<dbReference type="PANTHER" id="PTHR46233:SF3">
    <property type="entry name" value="HYDROXYACYLGLUTATHIONE HYDROLASE GLOC"/>
    <property type="match status" value="1"/>
</dbReference>
<evidence type="ECO:0000313" key="6">
    <source>
        <dbReference type="EMBL" id="QGU95032.1"/>
    </source>
</evidence>
<dbReference type="CDD" id="cd06262">
    <property type="entry name" value="metallo-hydrolase-like_MBL-fold"/>
    <property type="match status" value="1"/>
</dbReference>
<dbReference type="Gene3D" id="3.60.15.10">
    <property type="entry name" value="Ribonuclease Z/Hydroxyacylglutathione hydrolase-like"/>
    <property type="match status" value="1"/>
</dbReference>
<dbReference type="InterPro" id="IPR051453">
    <property type="entry name" value="MBL_Glyoxalase_II"/>
</dbReference>
<evidence type="ECO:0000256" key="2">
    <source>
        <dbReference type="ARBA" id="ARBA00022723"/>
    </source>
</evidence>
<dbReference type="PANTHER" id="PTHR46233">
    <property type="entry name" value="HYDROXYACYLGLUTATHIONE HYDROLASE GLOC"/>
    <property type="match status" value="1"/>
</dbReference>
<dbReference type="SUPFAM" id="SSF56281">
    <property type="entry name" value="Metallo-hydrolase/oxidoreductase"/>
    <property type="match status" value="1"/>
</dbReference>
<dbReference type="InterPro" id="IPR001279">
    <property type="entry name" value="Metallo-B-lactamas"/>
</dbReference>
<keyword evidence="4" id="KW-0862">Zinc</keyword>
<keyword evidence="7" id="KW-1185">Reference proteome</keyword>
<dbReference type="InterPro" id="IPR036866">
    <property type="entry name" value="RibonucZ/Hydroxyglut_hydro"/>
</dbReference>
<accession>A0A6I6EN01</accession>
<keyword evidence="2" id="KW-0479">Metal-binding</keyword>
<proteinExistence type="predicted"/>
<gene>
    <name evidence="6" type="ORF">GOM49_07960</name>
</gene>
<evidence type="ECO:0000256" key="3">
    <source>
        <dbReference type="ARBA" id="ARBA00022801"/>
    </source>
</evidence>
<dbReference type="GO" id="GO:0046872">
    <property type="term" value="F:metal ion binding"/>
    <property type="evidence" value="ECO:0007669"/>
    <property type="project" value="UniProtKB-KW"/>
</dbReference>
<protein>
    <submittedName>
        <fullName evidence="6">MBL fold metallo-hydrolase</fullName>
    </submittedName>
</protein>
<dbReference type="AlphaFoldDB" id="A0A6I6EN01"/>
<dbReference type="SMART" id="SM00849">
    <property type="entry name" value="Lactamase_B"/>
    <property type="match status" value="1"/>
</dbReference>
<name>A0A6I6EN01_9CLOT</name>
<dbReference type="Pfam" id="PF00753">
    <property type="entry name" value="Lactamase_B"/>
    <property type="match status" value="1"/>
</dbReference>